<accession>A0ABV7RWS5</accession>
<evidence type="ECO:0000256" key="6">
    <source>
        <dbReference type="ARBA" id="ARBA00022989"/>
    </source>
</evidence>
<protein>
    <submittedName>
        <fullName evidence="10">YeeE/YedE family protein</fullName>
    </submittedName>
</protein>
<dbReference type="RefSeq" id="WP_379029136.1">
    <property type="nucleotide sequence ID" value="NZ_JBHRXE010000017.1"/>
</dbReference>
<comment type="subcellular location">
    <subcellularLocation>
        <location evidence="1">Cell inner membrane</location>
        <topology evidence="1">Multi-pass membrane protein</topology>
    </subcellularLocation>
</comment>
<dbReference type="InterPro" id="IPR007272">
    <property type="entry name" value="Sulf_transp_TsuA/YedE"/>
</dbReference>
<evidence type="ECO:0000256" key="8">
    <source>
        <dbReference type="ARBA" id="ARBA00035655"/>
    </source>
</evidence>
<comment type="caution">
    <text evidence="10">The sequence shown here is derived from an EMBL/GenBank/DDBJ whole genome shotgun (WGS) entry which is preliminary data.</text>
</comment>
<dbReference type="EMBL" id="JBHRXE010000017">
    <property type="protein sequence ID" value="MFC3569323.1"/>
    <property type="molecule type" value="Genomic_DNA"/>
</dbReference>
<keyword evidence="6 9" id="KW-1133">Transmembrane helix</keyword>
<proteinExistence type="inferred from homology"/>
<reference evidence="11" key="1">
    <citation type="journal article" date="2019" name="Int. J. Syst. Evol. Microbiol.">
        <title>The Global Catalogue of Microorganisms (GCM) 10K type strain sequencing project: providing services to taxonomists for standard genome sequencing and annotation.</title>
        <authorList>
            <consortium name="The Broad Institute Genomics Platform"/>
            <consortium name="The Broad Institute Genome Sequencing Center for Infectious Disease"/>
            <person name="Wu L."/>
            <person name="Ma J."/>
        </authorList>
    </citation>
    <scope>NUCLEOTIDE SEQUENCE [LARGE SCALE GENOMIC DNA]</scope>
    <source>
        <strain evidence="11">VKM B-3226</strain>
    </source>
</reference>
<feature type="transmembrane region" description="Helical" evidence="9">
    <location>
        <begin position="86"/>
        <end position="109"/>
    </location>
</feature>
<evidence type="ECO:0000313" key="10">
    <source>
        <dbReference type="EMBL" id="MFC3569323.1"/>
    </source>
</evidence>
<evidence type="ECO:0000256" key="5">
    <source>
        <dbReference type="ARBA" id="ARBA00022692"/>
    </source>
</evidence>
<evidence type="ECO:0000256" key="3">
    <source>
        <dbReference type="ARBA" id="ARBA00022475"/>
    </source>
</evidence>
<keyword evidence="2" id="KW-0813">Transport</keyword>
<dbReference type="Proteomes" id="UP001595596">
    <property type="component" value="Unassembled WGS sequence"/>
</dbReference>
<keyword evidence="3" id="KW-1003">Cell membrane</keyword>
<organism evidence="10 11">
    <name type="scientific">Paracoccus simplex</name>
    <dbReference type="NCBI Taxonomy" id="2086346"/>
    <lineage>
        <taxon>Bacteria</taxon>
        <taxon>Pseudomonadati</taxon>
        <taxon>Pseudomonadota</taxon>
        <taxon>Alphaproteobacteria</taxon>
        <taxon>Rhodobacterales</taxon>
        <taxon>Paracoccaceae</taxon>
        <taxon>Paracoccus</taxon>
    </lineage>
</organism>
<feature type="transmembrane region" description="Helical" evidence="9">
    <location>
        <begin position="12"/>
        <end position="41"/>
    </location>
</feature>
<sequence length="145" mass="14451">MTVFTPLQSALGGALIGLAAVLLMALIGRVAGMTGIIAGLLPGGGDQGRQGRGWRAAFLLGAVAAPALMLALGAPVPFDSPVPRPLLVLGGLMVGIGVTYGGGCTSGHGVCGNARLSPRSLVATLIFMLTAFATVYVIRHVIGGF</sequence>
<evidence type="ECO:0000313" key="11">
    <source>
        <dbReference type="Proteomes" id="UP001595596"/>
    </source>
</evidence>
<evidence type="ECO:0000256" key="4">
    <source>
        <dbReference type="ARBA" id="ARBA00022519"/>
    </source>
</evidence>
<comment type="similarity">
    <text evidence="8">Belongs to the TsuA/YedE (TC 9.B.102) family.</text>
</comment>
<evidence type="ECO:0000256" key="1">
    <source>
        <dbReference type="ARBA" id="ARBA00004429"/>
    </source>
</evidence>
<dbReference type="PANTHER" id="PTHR30574">
    <property type="entry name" value="INNER MEMBRANE PROTEIN YEDE"/>
    <property type="match status" value="1"/>
</dbReference>
<feature type="transmembrane region" description="Helical" evidence="9">
    <location>
        <begin position="121"/>
        <end position="142"/>
    </location>
</feature>
<gene>
    <name evidence="10" type="ORF">ACFOMP_07655</name>
</gene>
<feature type="transmembrane region" description="Helical" evidence="9">
    <location>
        <begin position="53"/>
        <end position="74"/>
    </location>
</feature>
<keyword evidence="11" id="KW-1185">Reference proteome</keyword>
<name>A0ABV7RWS5_9RHOB</name>
<keyword evidence="5 9" id="KW-0812">Transmembrane</keyword>
<evidence type="ECO:0000256" key="7">
    <source>
        <dbReference type="ARBA" id="ARBA00023136"/>
    </source>
</evidence>
<evidence type="ECO:0000256" key="2">
    <source>
        <dbReference type="ARBA" id="ARBA00022448"/>
    </source>
</evidence>
<keyword evidence="4" id="KW-0997">Cell inner membrane</keyword>
<keyword evidence="7 9" id="KW-0472">Membrane</keyword>
<evidence type="ECO:0000256" key="9">
    <source>
        <dbReference type="SAM" id="Phobius"/>
    </source>
</evidence>
<dbReference type="PANTHER" id="PTHR30574:SF1">
    <property type="entry name" value="SULPHUR TRANSPORT DOMAIN-CONTAINING PROTEIN"/>
    <property type="match status" value="1"/>
</dbReference>